<evidence type="ECO:0000313" key="12">
    <source>
        <dbReference type="EMBL" id="WRS38791.1"/>
    </source>
</evidence>
<accession>A0ABZ1CHD2</accession>
<feature type="domain" description="Plant heme peroxidase family profile" evidence="11">
    <location>
        <begin position="473"/>
        <end position="729"/>
    </location>
</feature>
<feature type="site" description="Transition state stabilizer" evidence="8">
    <location>
        <position position="92"/>
    </location>
</feature>
<comment type="similarity">
    <text evidence="8 9">Belongs to the peroxidase family. Peroxidase/catalase subfamily.</text>
</comment>
<reference evidence="12 13" key="1">
    <citation type="submission" date="2023-12" db="EMBL/GenBank/DDBJ databases">
        <title>Thiobacillus sedimentum sp. nov., a chemolithoautotrophic sulfur-oxidizing bacterium isolated from freshwater sediment.</title>
        <authorList>
            <person name="Luo J."/>
            <person name="Dai C."/>
        </authorList>
    </citation>
    <scope>NUCLEOTIDE SEQUENCE [LARGE SCALE GENOMIC DNA]</scope>
    <source>
        <strain evidence="12 13">SCUT-2</strain>
    </source>
</reference>
<comment type="catalytic activity">
    <reaction evidence="8 9">
        <text>H2O2 + AH2 = A + 2 H2O</text>
        <dbReference type="Rhea" id="RHEA:30275"/>
        <dbReference type="ChEBI" id="CHEBI:13193"/>
        <dbReference type="ChEBI" id="CHEBI:15377"/>
        <dbReference type="ChEBI" id="CHEBI:16240"/>
        <dbReference type="ChEBI" id="CHEBI:17499"/>
        <dbReference type="EC" id="1.11.1.21"/>
    </reaction>
</comment>
<feature type="cross-link" description="Tryptophyl-tyrosyl-methioninium (Tyr-Met) (with Trp-95)" evidence="8">
    <location>
        <begin position="219"/>
        <end position="245"/>
    </location>
</feature>
<dbReference type="RefSeq" id="WP_324779323.1">
    <property type="nucleotide sequence ID" value="NZ_CP141769.1"/>
</dbReference>
<dbReference type="PRINTS" id="PR00460">
    <property type="entry name" value="BPEROXIDASE"/>
</dbReference>
<evidence type="ECO:0000256" key="3">
    <source>
        <dbReference type="ARBA" id="ARBA00022723"/>
    </source>
</evidence>
<keyword evidence="6 8" id="KW-0376">Hydrogen peroxide</keyword>
<keyword evidence="2 8" id="KW-0349">Heme</keyword>
<dbReference type="CDD" id="cd08200">
    <property type="entry name" value="catalase_peroxidase_2"/>
    <property type="match status" value="1"/>
</dbReference>
<evidence type="ECO:0000256" key="4">
    <source>
        <dbReference type="ARBA" id="ARBA00023002"/>
    </source>
</evidence>
<feature type="domain" description="Plant heme peroxidase family profile" evidence="11">
    <location>
        <begin position="129"/>
        <end position="417"/>
    </location>
</feature>
<evidence type="ECO:0000256" key="5">
    <source>
        <dbReference type="ARBA" id="ARBA00023004"/>
    </source>
</evidence>
<dbReference type="NCBIfam" id="NF011635">
    <property type="entry name" value="PRK15061.1"/>
    <property type="match status" value="1"/>
</dbReference>
<dbReference type="PROSITE" id="PS00436">
    <property type="entry name" value="PEROXIDASE_2"/>
    <property type="match status" value="1"/>
</dbReference>
<dbReference type="PROSITE" id="PS00435">
    <property type="entry name" value="PEROXIDASE_1"/>
    <property type="match status" value="1"/>
</dbReference>
<dbReference type="Gene3D" id="1.10.420.10">
    <property type="entry name" value="Peroxidase, domain 2"/>
    <property type="match status" value="2"/>
</dbReference>
<gene>
    <name evidence="8 12" type="primary">katG</name>
    <name evidence="12" type="ORF">VA613_12385</name>
</gene>
<protein>
    <recommendedName>
        <fullName evidence="8 9">Catalase-peroxidase</fullName>
        <shortName evidence="8">CP</shortName>
        <ecNumber evidence="8 9">1.11.1.21</ecNumber>
    </recommendedName>
    <alternativeName>
        <fullName evidence="8">Peroxidase/catalase</fullName>
    </alternativeName>
</protein>
<evidence type="ECO:0000259" key="11">
    <source>
        <dbReference type="PROSITE" id="PS50873"/>
    </source>
</evidence>
<dbReference type="GO" id="GO:0004601">
    <property type="term" value="F:peroxidase activity"/>
    <property type="evidence" value="ECO:0007669"/>
    <property type="project" value="UniProtKB-KW"/>
</dbReference>
<feature type="compositionally biased region" description="Basic and acidic residues" evidence="10">
    <location>
        <begin position="1"/>
        <end position="11"/>
    </location>
</feature>
<dbReference type="Proteomes" id="UP001334732">
    <property type="component" value="Chromosome"/>
</dbReference>
<dbReference type="HAMAP" id="MF_01961">
    <property type="entry name" value="Catal_peroxid"/>
    <property type="match status" value="1"/>
</dbReference>
<dbReference type="InterPro" id="IPR002016">
    <property type="entry name" value="Haem_peroxidase"/>
</dbReference>
<keyword evidence="3 8" id="KW-0479">Metal-binding</keyword>
<sequence>MSDSKCPFHHDAGHHKAGRGTSNRDWWPNQLPLEILHQHPPASNPMGAGFNYAGEFRRLDLAAVKRDLRALMTDSQDWWPADFGHYGPFFVRMAWHSAGTYRTGDGRGGAGHGNQRFAPVNSWPDNVNLDKARRLLWPVKQKYGRKISWADLIILAGNVALESMGFKTFGFAGGREDIYAPELDVYWGNENAWLDDKQRYSGERDLENPLAAVQMGLIYVNPEGPGGNPDPVAAAKDIRETFARMAMNDEETVALIAGGHTFGKTHGAGPASHVGPEPEAAPIEAQGFGWTSSFGSGKGGDTLSSGLEVTWTTTPTKWSNNFFWNLFGYEWELARSPAGAHQWVAKGAGATIPDAHDPSKRHLPTMLTTDLSLRFDPAYEKISRRFMEDPDAFADAFARAWFKLTHRDMGPRSRYLGPEVPAEELIWQDPIPAVDHPLIGEADIAALKARVLASGLTVSELVATAWASASTFRGSDKRGGANGARIRLAPQKDWEANQPEQLARVLEKLDTIRREFDAGAAGGKKVSLADLIVLAGAAGVEEAARRAGVEVTVPFAPGRMDASREQTDVESFAVLEPIADGFRNYQKAQYSVSAEELLVDKAQLLTLSAPEMTVLVGGMRALNANVGQSPHGVFTDRPGTLSNDFFVNLLDMRTAWKPLAGEDGVYEGIDRASGKRRWSGTRVDLIFGSNSQLRALAEVYASADAQEKFVRDFVAAWAKVMNLDRFDLA</sequence>
<feature type="region of interest" description="Disordered" evidence="10">
    <location>
        <begin position="1"/>
        <end position="25"/>
    </location>
</feature>
<evidence type="ECO:0000313" key="13">
    <source>
        <dbReference type="Proteomes" id="UP001334732"/>
    </source>
</evidence>
<dbReference type="SUPFAM" id="SSF48113">
    <property type="entry name" value="Heme-dependent peroxidases"/>
    <property type="match status" value="2"/>
</dbReference>
<evidence type="ECO:0000256" key="10">
    <source>
        <dbReference type="SAM" id="MobiDB-lite"/>
    </source>
</evidence>
<dbReference type="PANTHER" id="PTHR30555:SF0">
    <property type="entry name" value="CATALASE-PEROXIDASE"/>
    <property type="match status" value="1"/>
</dbReference>
<proteinExistence type="inferred from homology"/>
<evidence type="ECO:0000256" key="8">
    <source>
        <dbReference type="HAMAP-Rule" id="MF_01961"/>
    </source>
</evidence>
<dbReference type="PROSITE" id="PS50873">
    <property type="entry name" value="PEROXIDASE_4"/>
    <property type="match status" value="2"/>
</dbReference>
<comment type="caution">
    <text evidence="8">Lacks conserved residue(s) required for the propagation of feature annotation.</text>
</comment>
<dbReference type="PRINTS" id="PR00458">
    <property type="entry name" value="PEROXIDASE"/>
</dbReference>
<dbReference type="CDD" id="cd00649">
    <property type="entry name" value="catalase_peroxidase_1"/>
    <property type="match status" value="1"/>
</dbReference>
<dbReference type="InterPro" id="IPR019793">
    <property type="entry name" value="Peroxidases_heam-ligand_BS"/>
</dbReference>
<comment type="catalytic activity">
    <reaction evidence="7 8 9">
        <text>2 H2O2 = O2 + 2 H2O</text>
        <dbReference type="Rhea" id="RHEA:20309"/>
        <dbReference type="ChEBI" id="CHEBI:15377"/>
        <dbReference type="ChEBI" id="CHEBI:15379"/>
        <dbReference type="ChEBI" id="CHEBI:16240"/>
        <dbReference type="EC" id="1.11.1.21"/>
    </reaction>
</comment>
<comment type="cofactor">
    <cofactor evidence="8">
        <name>heme b</name>
        <dbReference type="ChEBI" id="CHEBI:60344"/>
    </cofactor>
    <text evidence="8">Binds 1 heme b (iron(II)-protoporphyrin IX) group per dimer.</text>
</comment>
<keyword evidence="1 8" id="KW-0575">Peroxidase</keyword>
<keyword evidence="4 8" id="KW-0560">Oxidoreductase</keyword>
<comment type="PTM">
    <text evidence="8">Formation of the three residue Trp-Tyr-Met cross-link is important for the catalase, but not the peroxidase activity of the enzyme.</text>
</comment>
<dbReference type="EC" id="1.11.1.21" evidence="8 9"/>
<dbReference type="Pfam" id="PF00141">
    <property type="entry name" value="peroxidase"/>
    <property type="match status" value="2"/>
</dbReference>
<organism evidence="12 13">
    <name type="scientific">Thiobacillus sedimenti</name>
    <dbReference type="NCBI Taxonomy" id="3110231"/>
    <lineage>
        <taxon>Bacteria</taxon>
        <taxon>Pseudomonadati</taxon>
        <taxon>Pseudomonadota</taxon>
        <taxon>Betaproteobacteria</taxon>
        <taxon>Nitrosomonadales</taxon>
        <taxon>Thiobacillaceae</taxon>
        <taxon>Thiobacillus</taxon>
    </lineage>
</organism>
<dbReference type="InterPro" id="IPR010255">
    <property type="entry name" value="Haem_peroxidase_sf"/>
</dbReference>
<evidence type="ECO:0000256" key="7">
    <source>
        <dbReference type="ARBA" id="ARBA00049145"/>
    </source>
</evidence>
<comment type="function">
    <text evidence="8">Bifunctional enzyme with both catalase and broad-spectrum peroxidase activity.</text>
</comment>
<evidence type="ECO:0000256" key="6">
    <source>
        <dbReference type="ARBA" id="ARBA00023324"/>
    </source>
</evidence>
<keyword evidence="5 8" id="KW-0408">Iron</keyword>
<dbReference type="InterPro" id="IPR000763">
    <property type="entry name" value="Catalase_peroxidase"/>
</dbReference>
<dbReference type="EMBL" id="CP141769">
    <property type="protein sequence ID" value="WRS38791.1"/>
    <property type="molecule type" value="Genomic_DNA"/>
</dbReference>
<dbReference type="InterPro" id="IPR019794">
    <property type="entry name" value="Peroxidases_AS"/>
</dbReference>
<dbReference type="NCBIfam" id="TIGR00198">
    <property type="entry name" value="cat_per_HPI"/>
    <property type="match status" value="1"/>
</dbReference>
<comment type="subunit">
    <text evidence="8">Homodimer or homotetramer.</text>
</comment>
<dbReference type="PANTHER" id="PTHR30555">
    <property type="entry name" value="HYDROPEROXIDASE I, BIFUNCTIONAL CATALASE-PEROXIDASE"/>
    <property type="match status" value="1"/>
</dbReference>
<name>A0ABZ1CHD2_9PROT</name>
<evidence type="ECO:0000256" key="2">
    <source>
        <dbReference type="ARBA" id="ARBA00022617"/>
    </source>
</evidence>
<dbReference type="Gene3D" id="1.10.520.10">
    <property type="match status" value="2"/>
</dbReference>
<feature type="binding site" description="axial binding residue" evidence="8">
    <location>
        <position position="260"/>
    </location>
    <ligand>
        <name>heme b</name>
        <dbReference type="ChEBI" id="CHEBI:60344"/>
    </ligand>
    <ligandPart>
        <name>Fe</name>
        <dbReference type="ChEBI" id="CHEBI:18248"/>
    </ligandPart>
</feature>
<keyword evidence="13" id="KW-1185">Reference proteome</keyword>
<evidence type="ECO:0000256" key="1">
    <source>
        <dbReference type="ARBA" id="ARBA00022559"/>
    </source>
</evidence>
<feature type="active site" description="Proton acceptor" evidence="8">
    <location>
        <position position="96"/>
    </location>
</feature>
<evidence type="ECO:0000256" key="9">
    <source>
        <dbReference type="RuleBase" id="RU003451"/>
    </source>
</evidence>